<protein>
    <recommendedName>
        <fullName evidence="4">BTB domain-containing protein</fullName>
    </recommendedName>
</protein>
<evidence type="ECO:0000313" key="6">
    <source>
        <dbReference type="Proteomes" id="UP001300502"/>
    </source>
</evidence>
<feature type="region of interest" description="Disordered" evidence="3">
    <location>
        <begin position="35"/>
        <end position="71"/>
    </location>
</feature>
<keyword evidence="1" id="KW-0880">Kelch repeat</keyword>
<dbReference type="InterPro" id="IPR011043">
    <property type="entry name" value="Gal_Oxase/kelch_b-propeller"/>
</dbReference>
<organism evidence="5 6">
    <name type="scientific">Galdieria yellowstonensis</name>
    <dbReference type="NCBI Taxonomy" id="3028027"/>
    <lineage>
        <taxon>Eukaryota</taxon>
        <taxon>Rhodophyta</taxon>
        <taxon>Bangiophyceae</taxon>
        <taxon>Galdieriales</taxon>
        <taxon>Galdieriaceae</taxon>
        <taxon>Galdieria</taxon>
    </lineage>
</organism>
<feature type="domain" description="BTB" evidence="4">
    <location>
        <begin position="430"/>
        <end position="497"/>
    </location>
</feature>
<name>A0AAV9ICX5_9RHOD</name>
<dbReference type="InterPro" id="IPR006652">
    <property type="entry name" value="Kelch_1"/>
</dbReference>
<dbReference type="PANTHER" id="PTHR46376:SF1">
    <property type="entry name" value="LEUCINE-ZIPPER-LIKE TRANSCRIPTIONAL REGULATOR 1"/>
    <property type="match status" value="1"/>
</dbReference>
<dbReference type="PROSITE" id="PS50097">
    <property type="entry name" value="BTB"/>
    <property type="match status" value="1"/>
</dbReference>
<evidence type="ECO:0000256" key="2">
    <source>
        <dbReference type="ARBA" id="ARBA00022737"/>
    </source>
</evidence>
<dbReference type="Pfam" id="PF24681">
    <property type="entry name" value="Kelch_KLHDC2_KLHL20_DRC7"/>
    <property type="match status" value="1"/>
</dbReference>
<dbReference type="InterPro" id="IPR015915">
    <property type="entry name" value="Kelch-typ_b-propeller"/>
</dbReference>
<dbReference type="Gene3D" id="2.120.10.80">
    <property type="entry name" value="Kelch-type beta propeller"/>
    <property type="match status" value="2"/>
</dbReference>
<reference evidence="5 6" key="1">
    <citation type="submission" date="2022-07" db="EMBL/GenBank/DDBJ databases">
        <title>Genome-wide signatures of adaptation to extreme environments.</title>
        <authorList>
            <person name="Cho C.H."/>
            <person name="Yoon H.S."/>
        </authorList>
    </citation>
    <scope>NUCLEOTIDE SEQUENCE [LARGE SCALE GENOMIC DNA]</scope>
    <source>
        <strain evidence="5 6">108.79 E11</strain>
    </source>
</reference>
<comment type="caution">
    <text evidence="5">The sequence shown here is derived from an EMBL/GenBank/DDBJ whole genome shotgun (WGS) entry which is preliminary data.</text>
</comment>
<evidence type="ECO:0000259" key="4">
    <source>
        <dbReference type="PROSITE" id="PS50097"/>
    </source>
</evidence>
<proteinExistence type="predicted"/>
<dbReference type="SMART" id="SM00612">
    <property type="entry name" value="Kelch"/>
    <property type="match status" value="3"/>
</dbReference>
<gene>
    <name evidence="5" type="ORF">GAYE_SCF08G3115</name>
</gene>
<dbReference type="GO" id="GO:0005794">
    <property type="term" value="C:Golgi apparatus"/>
    <property type="evidence" value="ECO:0007669"/>
    <property type="project" value="TreeGrafter"/>
</dbReference>
<dbReference type="SUPFAM" id="SSF54695">
    <property type="entry name" value="POZ domain"/>
    <property type="match status" value="1"/>
</dbReference>
<dbReference type="Pfam" id="PF00651">
    <property type="entry name" value="BTB"/>
    <property type="match status" value="1"/>
</dbReference>
<dbReference type="Gene3D" id="1.25.40.420">
    <property type="match status" value="1"/>
</dbReference>
<keyword evidence="2" id="KW-0677">Repeat</keyword>
<sequence length="599" mass="68128">MSAPRKLSIGEIYELRHENYDLHQPGTLVGAGYSQQSRETGTMSEDFVEPPSLHVAKKPRKGKENASSENLPAMRVRLSRATKRPRWKRLTPKHSSEILPVAGHCMVSCSNRIYVFGGYFPSVSEGNCNVWSPIHPDTSDSLHLPQPRRHASMVFHGQSLYVFGGFTEKDEVLCDLWMFDLVKKRWLPIFLRPGSYWPAARAEHSAVVYKDKMLIFGGYDGKRKLHDTVAFDLKDYSWEAVAITGGYYPNRRCKHSAVVYKNKMYVLGGFQFANDKNAAVTDLVALDLENMSWNLEFMNGPVPEGLQAHKAVVVNDAMYVFGGKVREQTRGNSSQSSLNDKVLCYRFDINCWSLIECEGSSPEARQLHGACVVNNHQWKHSLIIHGGVDRSKEFYYDDIWELEGIEGSPMLRQCDSCEALCNLVNSEKFADVDLLVDGHRIPAHRCILYSKSDYFRRLLESDMKESFQTSIAIKGIGYSTFLEILFYIYTGRPALDMKYEELIDLLVASDMLGLEDLKCFCMKELEEAVNVENVSSVCQLAAKYSAEQLKTFCVNFILKYFSQVVETKGFEELLRNEFSGLAKEILRLHAKVTCWNNSQ</sequence>
<dbReference type="InterPro" id="IPR051568">
    <property type="entry name" value="LZTR1/Attractin"/>
</dbReference>
<dbReference type="InterPro" id="IPR000210">
    <property type="entry name" value="BTB/POZ_dom"/>
</dbReference>
<dbReference type="PANTHER" id="PTHR46376">
    <property type="entry name" value="LEUCINE-ZIPPER-LIKE TRANSCRIPTIONAL REGULATOR 1"/>
    <property type="match status" value="1"/>
</dbReference>
<dbReference type="InterPro" id="IPR011333">
    <property type="entry name" value="SKP1/BTB/POZ_sf"/>
</dbReference>
<dbReference type="EMBL" id="JANCYU010000028">
    <property type="protein sequence ID" value="KAK4525209.1"/>
    <property type="molecule type" value="Genomic_DNA"/>
</dbReference>
<evidence type="ECO:0000256" key="1">
    <source>
        <dbReference type="ARBA" id="ARBA00022441"/>
    </source>
</evidence>
<evidence type="ECO:0000313" key="5">
    <source>
        <dbReference type="EMBL" id="KAK4525209.1"/>
    </source>
</evidence>
<accession>A0AAV9ICX5</accession>
<dbReference type="CDD" id="cd14733">
    <property type="entry name" value="BACK"/>
    <property type="match status" value="1"/>
</dbReference>
<evidence type="ECO:0000256" key="3">
    <source>
        <dbReference type="SAM" id="MobiDB-lite"/>
    </source>
</evidence>
<dbReference type="SMART" id="SM00225">
    <property type="entry name" value="BTB"/>
    <property type="match status" value="1"/>
</dbReference>
<keyword evidence="6" id="KW-1185">Reference proteome</keyword>
<dbReference type="AlphaFoldDB" id="A0AAV9ICX5"/>
<dbReference type="SUPFAM" id="SSF50965">
    <property type="entry name" value="Galactose oxidase, central domain"/>
    <property type="match status" value="1"/>
</dbReference>
<dbReference type="Gene3D" id="3.30.710.10">
    <property type="entry name" value="Potassium Channel Kv1.1, Chain A"/>
    <property type="match status" value="1"/>
</dbReference>
<dbReference type="Proteomes" id="UP001300502">
    <property type="component" value="Unassembled WGS sequence"/>
</dbReference>